<proteinExistence type="predicted"/>
<dbReference type="HOGENOM" id="CLU_3171402_0_0_6"/>
<evidence type="ECO:0000313" key="2">
    <source>
        <dbReference type="Proteomes" id="UP000030675"/>
    </source>
</evidence>
<evidence type="ECO:0000313" key="1">
    <source>
        <dbReference type="EMBL" id="GAD31843.1"/>
    </source>
</evidence>
<protein>
    <submittedName>
        <fullName evidence="1">Uncharacterized protein</fullName>
    </submittedName>
</protein>
<organism evidence="1 2">
    <name type="scientific">Photobacterium leiognathi lrivu.4.1</name>
    <dbReference type="NCBI Taxonomy" id="1248232"/>
    <lineage>
        <taxon>Bacteria</taxon>
        <taxon>Pseudomonadati</taxon>
        <taxon>Pseudomonadota</taxon>
        <taxon>Gammaproteobacteria</taxon>
        <taxon>Vibrionales</taxon>
        <taxon>Vibrionaceae</taxon>
        <taxon>Photobacterium</taxon>
    </lineage>
</organism>
<accession>V5F6W2</accession>
<dbReference type="Proteomes" id="UP000030675">
    <property type="component" value="Unassembled WGS sequence"/>
</dbReference>
<dbReference type="AlphaFoldDB" id="V5F6W2"/>
<gene>
    <name evidence="1" type="ORF">PLEI_3507</name>
</gene>
<dbReference type="EMBL" id="DF196821">
    <property type="protein sequence ID" value="GAD31843.1"/>
    <property type="molecule type" value="Genomic_DNA"/>
</dbReference>
<sequence>MTNNPNEQILSKPLIDNDYHLHLRDKHDEIRNKATVEICYNGFTYVH</sequence>
<reference evidence="2" key="1">
    <citation type="submission" date="2012-12" db="EMBL/GenBank/DDBJ databases">
        <title>Genome Sequence of Photobacterium leiognathi lrivu.4.1.</title>
        <authorList>
            <person name="Urbanczyk H."/>
            <person name="Ogura Y."/>
            <person name="Hayashi T."/>
            <person name="Dunlap P.V."/>
        </authorList>
    </citation>
    <scope>NUCLEOTIDE SEQUENCE [LARGE SCALE GENOMIC DNA]</scope>
    <source>
        <strain evidence="2">lrivu.4.1</strain>
    </source>
</reference>
<name>V5F6W2_PHOLE</name>